<keyword evidence="2" id="KW-1185">Reference proteome</keyword>
<organism evidence="1 2">
    <name type="scientific">Candidatus Neptunichlamydia vexilliferae</name>
    <dbReference type="NCBI Taxonomy" id="1651774"/>
    <lineage>
        <taxon>Bacteria</taxon>
        <taxon>Pseudomonadati</taxon>
        <taxon>Chlamydiota</taxon>
        <taxon>Chlamydiia</taxon>
        <taxon>Parachlamydiales</taxon>
        <taxon>Simkaniaceae</taxon>
        <taxon>Candidatus Neptunichlamydia</taxon>
    </lineage>
</organism>
<name>A0ABS0AZC3_9BACT</name>
<sequence length="55" mass="5866">MGICQSLRPRFRSLEAVPYPGDRGDAEGVKGGDAGVGKNQLLNLFGYISRLQSGL</sequence>
<dbReference type="Proteomes" id="UP001194714">
    <property type="component" value="Unassembled WGS sequence"/>
</dbReference>
<comment type="caution">
    <text evidence="1">The sequence shown here is derived from an EMBL/GenBank/DDBJ whole genome shotgun (WGS) entry which is preliminary data.</text>
</comment>
<dbReference type="EMBL" id="JAAEJV010000016">
    <property type="protein sequence ID" value="MBF5059295.1"/>
    <property type="molecule type" value="Genomic_DNA"/>
</dbReference>
<accession>A0ABS0AZC3</accession>
<reference evidence="1 2" key="1">
    <citation type="submission" date="2020-01" db="EMBL/GenBank/DDBJ databases">
        <title>Draft genome sequence of Cand. Neptunochlamydia vexilliferae K9.</title>
        <authorList>
            <person name="Schulz F."/>
            <person name="Koestlbacher S."/>
            <person name="Wascher F."/>
            <person name="Pizzetti I."/>
            <person name="Horn M."/>
        </authorList>
    </citation>
    <scope>NUCLEOTIDE SEQUENCE [LARGE SCALE GENOMIC DNA]</scope>
    <source>
        <strain evidence="1 2">K9</strain>
    </source>
</reference>
<proteinExistence type="predicted"/>
<gene>
    <name evidence="1" type="ORF">NEPTK9_000805</name>
</gene>
<protein>
    <submittedName>
        <fullName evidence="1">Uncharacterized protein</fullName>
    </submittedName>
</protein>
<evidence type="ECO:0000313" key="2">
    <source>
        <dbReference type="Proteomes" id="UP001194714"/>
    </source>
</evidence>
<evidence type="ECO:0000313" key="1">
    <source>
        <dbReference type="EMBL" id="MBF5059295.1"/>
    </source>
</evidence>